<dbReference type="Pfam" id="PF00651">
    <property type="entry name" value="BTB"/>
    <property type="match status" value="1"/>
</dbReference>
<dbReference type="PROSITE" id="PS50097">
    <property type="entry name" value="BTB"/>
    <property type="match status" value="1"/>
</dbReference>
<dbReference type="Gene3D" id="3.30.710.10">
    <property type="entry name" value="Potassium Channel Kv1.1, Chain A"/>
    <property type="match status" value="1"/>
</dbReference>
<dbReference type="InterPro" id="IPR000210">
    <property type="entry name" value="BTB/POZ_dom"/>
</dbReference>
<sequence>MSNNTFTYSGFVNVPGYSIIPAHPLQWDPFCQNQNQSEECLKREAEEEFERSAKRQERPKAQSMPKFLQFSSQEWNAGNEMVELYVGDKEQLFRVHKAKLCAIPYFNSMFNSGFAETKEGKAKFPEDDPKTFDVFIEWVYSGQLAPITRTLLGSLDDGFQYQLIWEPTRLYGLADKLCLPQLQNQIMDEWVAGHKHLNLVPSAEMIARCYRDTPPDSAPRRGYMTPEKIHQLMIEWPELNYDTLKSLTEFDPNDDPYYLDARTVSPSQYHVVDLSAIKKGGEVAEDQGPAIQEYNTAIVHDLGGSLR</sequence>
<proteinExistence type="predicted"/>
<gene>
    <name evidence="2" type="ORF">L207DRAFT_625756</name>
</gene>
<evidence type="ECO:0000313" key="3">
    <source>
        <dbReference type="Proteomes" id="UP000235786"/>
    </source>
</evidence>
<accession>A0A2J6RRC0</accession>
<dbReference type="InterPro" id="IPR011333">
    <property type="entry name" value="SKP1/BTB/POZ_sf"/>
</dbReference>
<dbReference type="CDD" id="cd18186">
    <property type="entry name" value="BTB_POZ_ZBTB_KLHL-like"/>
    <property type="match status" value="1"/>
</dbReference>
<dbReference type="EMBL" id="KZ613945">
    <property type="protein sequence ID" value="PMD41030.1"/>
    <property type="molecule type" value="Genomic_DNA"/>
</dbReference>
<dbReference type="OrthoDB" id="6359816at2759"/>
<feature type="domain" description="BTB" evidence="1">
    <location>
        <begin position="80"/>
        <end position="148"/>
    </location>
</feature>
<evidence type="ECO:0000259" key="1">
    <source>
        <dbReference type="PROSITE" id="PS50097"/>
    </source>
</evidence>
<dbReference type="Proteomes" id="UP000235786">
    <property type="component" value="Unassembled WGS sequence"/>
</dbReference>
<dbReference type="SMART" id="SM00225">
    <property type="entry name" value="BTB"/>
    <property type="match status" value="1"/>
</dbReference>
<evidence type="ECO:0000313" key="2">
    <source>
        <dbReference type="EMBL" id="PMD41030.1"/>
    </source>
</evidence>
<name>A0A2J6RRC0_HYAVF</name>
<keyword evidence="3" id="KW-1185">Reference proteome</keyword>
<dbReference type="PANTHER" id="PTHR47843">
    <property type="entry name" value="BTB DOMAIN-CONTAINING PROTEIN-RELATED"/>
    <property type="match status" value="1"/>
</dbReference>
<protein>
    <recommendedName>
        <fullName evidence="1">BTB domain-containing protein</fullName>
    </recommendedName>
</protein>
<reference evidence="2 3" key="1">
    <citation type="submission" date="2016-04" db="EMBL/GenBank/DDBJ databases">
        <title>A degradative enzymes factory behind the ericoid mycorrhizal symbiosis.</title>
        <authorList>
            <consortium name="DOE Joint Genome Institute"/>
            <person name="Martino E."/>
            <person name="Morin E."/>
            <person name="Grelet G."/>
            <person name="Kuo A."/>
            <person name="Kohler A."/>
            <person name="Daghino S."/>
            <person name="Barry K."/>
            <person name="Choi C."/>
            <person name="Cichocki N."/>
            <person name="Clum A."/>
            <person name="Copeland A."/>
            <person name="Hainaut M."/>
            <person name="Haridas S."/>
            <person name="Labutti K."/>
            <person name="Lindquist E."/>
            <person name="Lipzen A."/>
            <person name="Khouja H.-R."/>
            <person name="Murat C."/>
            <person name="Ohm R."/>
            <person name="Olson A."/>
            <person name="Spatafora J."/>
            <person name="Veneault-Fourrey C."/>
            <person name="Henrissat B."/>
            <person name="Grigoriev I."/>
            <person name="Martin F."/>
            <person name="Perotto S."/>
        </authorList>
    </citation>
    <scope>NUCLEOTIDE SEQUENCE [LARGE SCALE GENOMIC DNA]</scope>
    <source>
        <strain evidence="2 3">F</strain>
    </source>
</reference>
<organism evidence="2 3">
    <name type="scientific">Hyaloscypha variabilis (strain UAMH 11265 / GT02V1 / F)</name>
    <name type="common">Meliniomyces variabilis</name>
    <dbReference type="NCBI Taxonomy" id="1149755"/>
    <lineage>
        <taxon>Eukaryota</taxon>
        <taxon>Fungi</taxon>
        <taxon>Dikarya</taxon>
        <taxon>Ascomycota</taxon>
        <taxon>Pezizomycotina</taxon>
        <taxon>Leotiomycetes</taxon>
        <taxon>Helotiales</taxon>
        <taxon>Hyaloscyphaceae</taxon>
        <taxon>Hyaloscypha</taxon>
        <taxon>Hyaloscypha variabilis</taxon>
    </lineage>
</organism>
<dbReference type="SUPFAM" id="SSF54695">
    <property type="entry name" value="POZ domain"/>
    <property type="match status" value="1"/>
</dbReference>
<dbReference type="AlphaFoldDB" id="A0A2J6RRC0"/>